<proteinExistence type="predicted"/>
<evidence type="ECO:0000256" key="1">
    <source>
        <dbReference type="ARBA" id="ARBA00004141"/>
    </source>
</evidence>
<evidence type="ECO:0000313" key="9">
    <source>
        <dbReference type="Proteomes" id="UP000481861"/>
    </source>
</evidence>
<protein>
    <submittedName>
        <fullName evidence="8">Major facilitator superfamily transporter gliotoxin efflux transporter</fullName>
    </submittedName>
</protein>
<dbReference type="InterPro" id="IPR020846">
    <property type="entry name" value="MFS_dom"/>
</dbReference>
<accession>A0A7C8HYI8</accession>
<sequence length="562" mass="60118">MADNEKSEGETSLTNSDNNDVQYATSSKLVAIMVIINLSTMVAALDLPGNLPLGGSRNDADPNTLQGIVATAIPAITDDFHSLNQIAWYGSACFILVGVTSSTWGKLFTYFPAPIAYMSALVLYLIGSVIAAAAPNSTALIVGRAIQGAGCSGTLSGSILIINFTAAPKSRPLLIGIWMGVFMGATVLGPLLGGVFTTAVTWRWCFWINLPVGGLALVLQFFFLRVPKHIKPVPATWKEIILQLDFSGLIILTTSLISFTLALEWGGLTRSWSDGTVIATLIVWLVLTMGFFANEWFLGARAMMPLYLFKSRMTWASCLYAWLANCANFQVLFYLPIYFQSVKGDSAIMSGVYTLPFVCFYALGSILSGLWISKTRLPIAAEIVSPLLALVGTILFHQMEIDTSKAWYVGAQIPFGLGIGLGNQAPVTALQAFAKPAEVAATVGIVFTRIACQTISGAYFNTAAQSVFANTIYKRVAATAPEIRPSRISEAGAAGLGDIFSGQQLNVVLEAYMAGIKNVFLFAVAAAAASVLVALLIPPTRLPAPEETKTDYRENTSSSMNK</sequence>
<dbReference type="OrthoDB" id="10021397at2759"/>
<keyword evidence="3 6" id="KW-0812">Transmembrane</keyword>
<dbReference type="Gene3D" id="1.20.1250.20">
    <property type="entry name" value="MFS general substrate transporter like domains"/>
    <property type="match status" value="1"/>
</dbReference>
<evidence type="ECO:0000256" key="5">
    <source>
        <dbReference type="ARBA" id="ARBA00023136"/>
    </source>
</evidence>
<evidence type="ECO:0000256" key="4">
    <source>
        <dbReference type="ARBA" id="ARBA00022989"/>
    </source>
</evidence>
<dbReference type="AlphaFoldDB" id="A0A7C8HYI8"/>
<feature type="transmembrane region" description="Helical" evidence="6">
    <location>
        <begin position="275"/>
        <end position="298"/>
    </location>
</feature>
<dbReference type="InterPro" id="IPR011701">
    <property type="entry name" value="MFS"/>
</dbReference>
<feature type="transmembrane region" description="Helical" evidence="6">
    <location>
        <begin position="29"/>
        <end position="47"/>
    </location>
</feature>
<keyword evidence="9" id="KW-1185">Reference proteome</keyword>
<dbReference type="PANTHER" id="PTHR23501">
    <property type="entry name" value="MAJOR FACILITATOR SUPERFAMILY"/>
    <property type="match status" value="1"/>
</dbReference>
<feature type="transmembrane region" description="Helical" evidence="6">
    <location>
        <begin position="319"/>
        <end position="339"/>
    </location>
</feature>
<evidence type="ECO:0000256" key="2">
    <source>
        <dbReference type="ARBA" id="ARBA00022448"/>
    </source>
</evidence>
<keyword evidence="4 6" id="KW-1133">Transmembrane helix</keyword>
<dbReference type="CDD" id="cd17502">
    <property type="entry name" value="MFS_Azr1_MDR_like"/>
    <property type="match status" value="1"/>
</dbReference>
<dbReference type="Pfam" id="PF07690">
    <property type="entry name" value="MFS_1"/>
    <property type="match status" value="1"/>
</dbReference>
<dbReference type="Gene3D" id="1.20.1720.10">
    <property type="entry name" value="Multidrug resistance protein D"/>
    <property type="match status" value="1"/>
</dbReference>
<feature type="transmembrane region" description="Helical" evidence="6">
    <location>
        <begin position="86"/>
        <end position="108"/>
    </location>
</feature>
<feature type="transmembrane region" description="Helical" evidence="6">
    <location>
        <begin position="206"/>
        <end position="224"/>
    </location>
</feature>
<gene>
    <name evidence="8" type="ORF">BDV95DRAFT_507802</name>
</gene>
<dbReference type="InterPro" id="IPR036259">
    <property type="entry name" value="MFS_trans_sf"/>
</dbReference>
<feature type="transmembrane region" description="Helical" evidence="6">
    <location>
        <begin position="115"/>
        <end position="134"/>
    </location>
</feature>
<organism evidence="8 9">
    <name type="scientific">Massariosphaeria phaeospora</name>
    <dbReference type="NCBI Taxonomy" id="100035"/>
    <lineage>
        <taxon>Eukaryota</taxon>
        <taxon>Fungi</taxon>
        <taxon>Dikarya</taxon>
        <taxon>Ascomycota</taxon>
        <taxon>Pezizomycotina</taxon>
        <taxon>Dothideomycetes</taxon>
        <taxon>Pleosporomycetidae</taxon>
        <taxon>Pleosporales</taxon>
        <taxon>Pleosporales incertae sedis</taxon>
        <taxon>Massariosphaeria</taxon>
    </lineage>
</organism>
<dbReference type="GO" id="GO:0022857">
    <property type="term" value="F:transmembrane transporter activity"/>
    <property type="evidence" value="ECO:0007669"/>
    <property type="project" value="InterPro"/>
</dbReference>
<dbReference type="PANTHER" id="PTHR23501:SF177">
    <property type="entry name" value="MAJOR FACILITATOR SUPERFAMILY (MFS) PROFILE DOMAIN-CONTAINING PROTEIN-RELATED"/>
    <property type="match status" value="1"/>
</dbReference>
<feature type="transmembrane region" description="Helical" evidence="6">
    <location>
        <begin position="146"/>
        <end position="166"/>
    </location>
</feature>
<evidence type="ECO:0000256" key="3">
    <source>
        <dbReference type="ARBA" id="ARBA00022692"/>
    </source>
</evidence>
<feature type="transmembrane region" description="Helical" evidence="6">
    <location>
        <begin position="244"/>
        <end position="263"/>
    </location>
</feature>
<feature type="transmembrane region" description="Helical" evidence="6">
    <location>
        <begin position="351"/>
        <end position="372"/>
    </location>
</feature>
<evidence type="ECO:0000256" key="6">
    <source>
        <dbReference type="SAM" id="Phobius"/>
    </source>
</evidence>
<keyword evidence="2" id="KW-0813">Transport</keyword>
<dbReference type="Proteomes" id="UP000481861">
    <property type="component" value="Unassembled WGS sequence"/>
</dbReference>
<feature type="transmembrane region" description="Helical" evidence="6">
    <location>
        <begin position="173"/>
        <end position="200"/>
    </location>
</feature>
<feature type="domain" description="Major facilitator superfamily (MFS) profile" evidence="7">
    <location>
        <begin position="32"/>
        <end position="542"/>
    </location>
</feature>
<comment type="caution">
    <text evidence="8">The sequence shown here is derived from an EMBL/GenBank/DDBJ whole genome shotgun (WGS) entry which is preliminary data.</text>
</comment>
<dbReference type="SUPFAM" id="SSF103473">
    <property type="entry name" value="MFS general substrate transporter"/>
    <property type="match status" value="1"/>
</dbReference>
<dbReference type="GO" id="GO:0005886">
    <property type="term" value="C:plasma membrane"/>
    <property type="evidence" value="ECO:0007669"/>
    <property type="project" value="TreeGrafter"/>
</dbReference>
<comment type="subcellular location">
    <subcellularLocation>
        <location evidence="1">Membrane</location>
        <topology evidence="1">Multi-pass membrane protein</topology>
    </subcellularLocation>
</comment>
<dbReference type="PROSITE" id="PS50850">
    <property type="entry name" value="MFS"/>
    <property type="match status" value="1"/>
</dbReference>
<dbReference type="EMBL" id="JAADJZ010000036">
    <property type="protein sequence ID" value="KAF2865117.1"/>
    <property type="molecule type" value="Genomic_DNA"/>
</dbReference>
<keyword evidence="5 6" id="KW-0472">Membrane</keyword>
<feature type="transmembrane region" description="Helical" evidence="6">
    <location>
        <begin position="519"/>
        <end position="537"/>
    </location>
</feature>
<reference evidence="8 9" key="1">
    <citation type="submission" date="2020-01" db="EMBL/GenBank/DDBJ databases">
        <authorList>
            <consortium name="DOE Joint Genome Institute"/>
            <person name="Haridas S."/>
            <person name="Albert R."/>
            <person name="Binder M."/>
            <person name="Bloem J."/>
            <person name="Labutti K."/>
            <person name="Salamov A."/>
            <person name="Andreopoulos B."/>
            <person name="Baker S.E."/>
            <person name="Barry K."/>
            <person name="Bills G."/>
            <person name="Bluhm B.H."/>
            <person name="Cannon C."/>
            <person name="Castanera R."/>
            <person name="Culley D.E."/>
            <person name="Daum C."/>
            <person name="Ezra D."/>
            <person name="Gonzalez J.B."/>
            <person name="Henrissat B."/>
            <person name="Kuo A."/>
            <person name="Liang C."/>
            <person name="Lipzen A."/>
            <person name="Lutzoni F."/>
            <person name="Magnuson J."/>
            <person name="Mondo S."/>
            <person name="Nolan M."/>
            <person name="Ohm R."/>
            <person name="Pangilinan J."/>
            <person name="Park H.-J.H."/>
            <person name="Ramirez L."/>
            <person name="Alfaro M."/>
            <person name="Sun H."/>
            <person name="Tritt A."/>
            <person name="Yoshinaga Y."/>
            <person name="Zwiers L.-H.L."/>
            <person name="Turgeon B.G."/>
            <person name="Goodwin S.B."/>
            <person name="Spatafora J.W."/>
            <person name="Crous P.W."/>
            <person name="Grigoriev I.V."/>
        </authorList>
    </citation>
    <scope>NUCLEOTIDE SEQUENCE [LARGE SCALE GENOMIC DNA]</scope>
    <source>
        <strain evidence="8 9">CBS 611.86</strain>
    </source>
</reference>
<evidence type="ECO:0000259" key="7">
    <source>
        <dbReference type="PROSITE" id="PS50850"/>
    </source>
</evidence>
<evidence type="ECO:0000313" key="8">
    <source>
        <dbReference type="EMBL" id="KAF2865117.1"/>
    </source>
</evidence>
<name>A0A7C8HYI8_9PLEO</name>